<evidence type="ECO:0000313" key="2">
    <source>
        <dbReference type="EMBL" id="VFK44989.1"/>
    </source>
</evidence>
<organism evidence="2">
    <name type="scientific">Candidatus Kentrum sp. TC</name>
    <dbReference type="NCBI Taxonomy" id="2126339"/>
    <lineage>
        <taxon>Bacteria</taxon>
        <taxon>Pseudomonadati</taxon>
        <taxon>Pseudomonadota</taxon>
        <taxon>Gammaproteobacteria</taxon>
        <taxon>Candidatus Kentrum</taxon>
    </lineage>
</organism>
<dbReference type="InterPro" id="IPR031832">
    <property type="entry name" value="DUF4747"/>
</dbReference>
<sequence length="166" mass="19437">MRRLIKNLLTQKNLQEMYGEISVVVEPVEDALDKIFRMPHLRKLEIQINRPNSDPLHEYEKKFAARLKNQHAGKMRQDLTAKRNESLAPDDETRSLADLAQSNGYVRGLGTDQDGKPSEENTKEHPWQERVSYDPNTSIRGDIFMDKARSMMRYLRSKSQDHREEK</sequence>
<dbReference type="EMBL" id="CAADFS010000023">
    <property type="protein sequence ID" value="VFK44989.1"/>
    <property type="molecule type" value="Genomic_DNA"/>
</dbReference>
<name>A0A450YU46_9GAMM</name>
<reference evidence="2" key="1">
    <citation type="submission" date="2019-02" db="EMBL/GenBank/DDBJ databases">
        <authorList>
            <person name="Gruber-Vodicka R. H."/>
            <person name="Seah K. B. B."/>
        </authorList>
    </citation>
    <scope>NUCLEOTIDE SEQUENCE</scope>
    <source>
        <strain evidence="2">BECK_BZ123</strain>
    </source>
</reference>
<feature type="compositionally biased region" description="Basic and acidic residues" evidence="1">
    <location>
        <begin position="113"/>
        <end position="132"/>
    </location>
</feature>
<protein>
    <submittedName>
        <fullName evidence="2">Uncharacterized protein</fullName>
    </submittedName>
</protein>
<feature type="compositionally biased region" description="Basic and acidic residues" evidence="1">
    <location>
        <begin position="75"/>
        <end position="95"/>
    </location>
</feature>
<feature type="region of interest" description="Disordered" evidence="1">
    <location>
        <begin position="71"/>
        <end position="139"/>
    </location>
</feature>
<proteinExistence type="predicted"/>
<dbReference type="AlphaFoldDB" id="A0A450YU46"/>
<accession>A0A450YU46</accession>
<gene>
    <name evidence="2" type="ORF">BECKTC1821D_GA0114238_102314</name>
</gene>
<dbReference type="Pfam" id="PF15931">
    <property type="entry name" value="DUF4747"/>
    <property type="match status" value="1"/>
</dbReference>
<evidence type="ECO:0000256" key="1">
    <source>
        <dbReference type="SAM" id="MobiDB-lite"/>
    </source>
</evidence>